<evidence type="ECO:0000256" key="2">
    <source>
        <dbReference type="SAM" id="MobiDB-lite"/>
    </source>
</evidence>
<keyword evidence="3" id="KW-1133">Transmembrane helix</keyword>
<reference evidence="6 7" key="1">
    <citation type="submission" date="2016-10" db="EMBL/GenBank/DDBJ databases">
        <authorList>
            <person name="Varghese N."/>
            <person name="Submissions S."/>
        </authorList>
    </citation>
    <scope>NUCLEOTIDE SEQUENCE [LARGE SCALE GENOMIC DNA]</scope>
    <source>
        <strain evidence="6 7">WCP15</strain>
    </source>
</reference>
<proteinExistence type="inferred from homology"/>
<evidence type="ECO:0000313" key="7">
    <source>
        <dbReference type="Proteomes" id="UP000199135"/>
    </source>
</evidence>
<feature type="region of interest" description="Disordered" evidence="2">
    <location>
        <begin position="384"/>
        <end position="403"/>
    </location>
</feature>
<dbReference type="PANTHER" id="PTHR33392">
    <property type="entry name" value="POLYISOPRENYL-TEICHOIC ACID--PEPTIDOGLYCAN TEICHOIC ACID TRANSFERASE TAGU"/>
    <property type="match status" value="1"/>
</dbReference>
<keyword evidence="7" id="KW-1185">Reference proteome</keyword>
<gene>
    <name evidence="6" type="ORF">SAMN05216447_10846</name>
</gene>
<evidence type="ECO:0000256" key="1">
    <source>
        <dbReference type="ARBA" id="ARBA00006068"/>
    </source>
</evidence>
<name>A0A1H6JWN8_9ACTN</name>
<evidence type="ECO:0000259" key="5">
    <source>
        <dbReference type="Pfam" id="PF13399"/>
    </source>
</evidence>
<evidence type="ECO:0000313" key="6">
    <source>
        <dbReference type="EMBL" id="SEH63473.1"/>
    </source>
</evidence>
<protein>
    <submittedName>
        <fullName evidence="6">Transcriptional attenuator, LytR family</fullName>
    </submittedName>
</protein>
<dbReference type="Gene3D" id="3.30.70.2390">
    <property type="match status" value="1"/>
</dbReference>
<dbReference type="InterPro" id="IPR050922">
    <property type="entry name" value="LytR/CpsA/Psr_CW_biosynth"/>
</dbReference>
<feature type="domain" description="Cell envelope-related transcriptional attenuator" evidence="4">
    <location>
        <begin position="138"/>
        <end position="285"/>
    </location>
</feature>
<dbReference type="EMBL" id="FNWT01000008">
    <property type="protein sequence ID" value="SEH63473.1"/>
    <property type="molecule type" value="Genomic_DNA"/>
</dbReference>
<dbReference type="NCBIfam" id="TIGR00350">
    <property type="entry name" value="lytR_cpsA_psr"/>
    <property type="match status" value="1"/>
</dbReference>
<dbReference type="Pfam" id="PF03816">
    <property type="entry name" value="LytR_cpsA_psr"/>
    <property type="match status" value="1"/>
</dbReference>
<evidence type="ECO:0000256" key="3">
    <source>
        <dbReference type="SAM" id="Phobius"/>
    </source>
</evidence>
<accession>A0A1H6JWN8</accession>
<dbReference type="InterPro" id="IPR004474">
    <property type="entry name" value="LytR_CpsA_psr"/>
</dbReference>
<feature type="region of interest" description="Disordered" evidence="2">
    <location>
        <begin position="1"/>
        <end position="52"/>
    </location>
</feature>
<dbReference type="Gene3D" id="3.40.630.190">
    <property type="entry name" value="LCP protein"/>
    <property type="match status" value="1"/>
</dbReference>
<evidence type="ECO:0000259" key="4">
    <source>
        <dbReference type="Pfam" id="PF03816"/>
    </source>
</evidence>
<feature type="compositionally biased region" description="Low complexity" evidence="2">
    <location>
        <begin position="17"/>
        <end position="36"/>
    </location>
</feature>
<dbReference type="Pfam" id="PF13399">
    <property type="entry name" value="LytR_C"/>
    <property type="match status" value="1"/>
</dbReference>
<comment type="similarity">
    <text evidence="1">Belongs to the LytR/CpsA/Psr (LCP) family.</text>
</comment>
<organism evidence="6 7">
    <name type="scientific">Parafannyhessea umbonata</name>
    <dbReference type="NCBI Taxonomy" id="604330"/>
    <lineage>
        <taxon>Bacteria</taxon>
        <taxon>Bacillati</taxon>
        <taxon>Actinomycetota</taxon>
        <taxon>Coriobacteriia</taxon>
        <taxon>Coriobacteriales</taxon>
        <taxon>Atopobiaceae</taxon>
        <taxon>Parafannyhessea</taxon>
    </lineage>
</organism>
<keyword evidence="3" id="KW-0472">Membrane</keyword>
<sequence>MGAHSKHSHMSHEEQMARSNATFASSSRFSSTDDASQYSRTNGLAHYTAKRRQNRRKHRVLRTIGIAALALLVSGTVAVAAFIANINGKITRGVDSDLLNVLSDTNNSEPFYMLLLGIDKDEERAQSADYGESYSNYRTDTIILARVDPTQKKVTLVSIPRDTMVDMGANGKQKINSAYSYGGAAYATQVVEQFAGIKISHYAEIDMDGFAKVVDSIGGVDVDLPVAVQDPNYTGLDLPAGKQHLDGTTAGLLGRCRHGYDQYGGGDFYREANQRMLIGSVVDKVMGSDPLTIANSISTMAGYVKTDMDVGAIVSLATQFTGIDVSNDIYSGQCPTISKYVNNTWYEICDTEKWKAIMKRVDSGQPPYDSSSDDFTAGVAGSVGQSTVGSSDGSGSGDSSSVTPIHNGNVSVLNASGVSGVASNVANKLNGAGFTAAADNADSNTKTTKIYYNGDNLARAMGVAEKLGLDVEPVKNDGSVSTIVDVVVVIGSDYS</sequence>
<dbReference type="PANTHER" id="PTHR33392:SF6">
    <property type="entry name" value="POLYISOPRENYL-TEICHOIC ACID--PEPTIDOGLYCAN TEICHOIC ACID TRANSFERASE TAGU"/>
    <property type="match status" value="1"/>
</dbReference>
<feature type="transmembrane region" description="Helical" evidence="3">
    <location>
        <begin position="60"/>
        <end position="84"/>
    </location>
</feature>
<comment type="caution">
    <text evidence="6">The sequence shown here is derived from an EMBL/GenBank/DDBJ whole genome shotgun (WGS) entry which is preliminary data.</text>
</comment>
<dbReference type="Proteomes" id="UP000199135">
    <property type="component" value="Unassembled WGS sequence"/>
</dbReference>
<dbReference type="InterPro" id="IPR027381">
    <property type="entry name" value="LytR/CpsA/Psr_C"/>
</dbReference>
<keyword evidence="3" id="KW-0812">Transmembrane</keyword>
<dbReference type="RefSeq" id="WP_180363892.1">
    <property type="nucleotide sequence ID" value="NZ_FNWT01000008.1"/>
</dbReference>
<feature type="domain" description="LytR/CpsA/Psr regulator C-terminal" evidence="5">
    <location>
        <begin position="410"/>
        <end position="494"/>
    </location>
</feature>